<accession>A0A0V0QHY2</accession>
<evidence type="ECO:0000256" key="2">
    <source>
        <dbReference type="SAM" id="MobiDB-lite"/>
    </source>
</evidence>
<gene>
    <name evidence="3" type="ORF">PPERSA_01608</name>
</gene>
<dbReference type="Proteomes" id="UP000054937">
    <property type="component" value="Unassembled WGS sequence"/>
</dbReference>
<feature type="coiled-coil region" evidence="1">
    <location>
        <begin position="711"/>
        <end position="768"/>
    </location>
</feature>
<keyword evidence="4" id="KW-1185">Reference proteome</keyword>
<evidence type="ECO:0000256" key="1">
    <source>
        <dbReference type="SAM" id="Coils"/>
    </source>
</evidence>
<organism evidence="3 4">
    <name type="scientific">Pseudocohnilembus persalinus</name>
    <name type="common">Ciliate</name>
    <dbReference type="NCBI Taxonomy" id="266149"/>
    <lineage>
        <taxon>Eukaryota</taxon>
        <taxon>Sar</taxon>
        <taxon>Alveolata</taxon>
        <taxon>Ciliophora</taxon>
        <taxon>Intramacronucleata</taxon>
        <taxon>Oligohymenophorea</taxon>
        <taxon>Scuticociliatia</taxon>
        <taxon>Philasterida</taxon>
        <taxon>Pseudocohnilembidae</taxon>
        <taxon>Pseudocohnilembus</taxon>
    </lineage>
</organism>
<dbReference type="EMBL" id="LDAU01000166">
    <property type="protein sequence ID" value="KRX01738.1"/>
    <property type="molecule type" value="Genomic_DNA"/>
</dbReference>
<reference evidence="3 4" key="1">
    <citation type="journal article" date="2015" name="Sci. Rep.">
        <title>Genome of the facultative scuticociliatosis pathogen Pseudocohnilembus persalinus provides insight into its virulence through horizontal gene transfer.</title>
        <authorList>
            <person name="Xiong J."/>
            <person name="Wang G."/>
            <person name="Cheng J."/>
            <person name="Tian M."/>
            <person name="Pan X."/>
            <person name="Warren A."/>
            <person name="Jiang C."/>
            <person name="Yuan D."/>
            <person name="Miao W."/>
        </authorList>
    </citation>
    <scope>NUCLEOTIDE SEQUENCE [LARGE SCALE GENOMIC DNA]</scope>
    <source>
        <strain evidence="3">36N120E</strain>
    </source>
</reference>
<sequence length="897" mass="106950">MNSNIFKLTKNIISIRNNTILKLNIPHYSFGVQYKPKNIIDLRNTQSQTSDLQQNNKSHPQKQKNQDINNKNKGNFQNKGKNQTQYTQNLENLVEENLIGSKTEITREKQLSSKIMKSSNIESLKNLYIQSKNKGQLNLIHQSLFFNRFVVLNKAENYLIANNNNNKNKENVQEIIKKAIKDSLNKLQPRLVNIQRSKLIKILKYCYRLNLNKEQKFLTELNRSLFKRKQILTLKDYTYILLGNYYLRFFDQNIYEKLIKKIISSAEFESIKYDLNKFTIVVNSCYVENELQEKQKIINKCFQLYTKLIQNINEAENFDQELEKFNQYQNKVLQIYANYNKFDLTLMKLHQQLLQTQYKNIAQEEINNIKIKAEDLQTNQTNTQYFQIQDLLGLLNYYTLIAQKNLNNTVLLKQIMQITNTIGQLLSYQFNQVKNFHWENFISVIRNVVLLESFIKKQNPQNQLILQRDINQILTKIISKIAQTNFNFSHQTINIIGIQLSEIFQIYQNQETNYDQQQENIEQSENTDIQIKFLKYLNRYTLNLGQYNFENAQIMENALENLEEDQEIINQNIPSYLQIPQLIKQDRFPNLDIYKPLIKSQTHLINSLYLSVIVFSKNYEQKTLNNSGKDGEEFGELNQMNQYIFKLWQQYFKTLNFQKKQDDHQFSMISQIFTKENILKLQRINAFFQTNPQFKNNSKFKFSKQIQQILQKQEKEDVIRQQERSQKLKQNVKEQILQIIKEKYPQKYNQLTQEQQENLIQINQINNQINIDISINNKTAIILYGYFQFFDSPVSLFYHDINLQKKFNIYEYEINQLNNANNIKKINNIISKEDTRNINMKGTILENEQVPLINIYDPMALNILKKQGYENFIIFFGKSKEQIINEIKQKVQNIQLL</sequence>
<feature type="region of interest" description="Disordered" evidence="2">
    <location>
        <begin position="47"/>
        <end position="83"/>
    </location>
</feature>
<protein>
    <submittedName>
        <fullName evidence="3">Uncharacterized protein</fullName>
    </submittedName>
</protein>
<dbReference type="InParanoid" id="A0A0V0QHY2"/>
<keyword evidence="1" id="KW-0175">Coiled coil</keyword>
<name>A0A0V0QHY2_PSEPJ</name>
<evidence type="ECO:0000313" key="4">
    <source>
        <dbReference type="Proteomes" id="UP000054937"/>
    </source>
</evidence>
<feature type="compositionally biased region" description="Polar residues" evidence="2">
    <location>
        <begin position="47"/>
        <end position="58"/>
    </location>
</feature>
<comment type="caution">
    <text evidence="3">The sequence shown here is derived from an EMBL/GenBank/DDBJ whole genome shotgun (WGS) entry which is preliminary data.</text>
</comment>
<proteinExistence type="predicted"/>
<feature type="compositionally biased region" description="Low complexity" evidence="2">
    <location>
        <begin position="66"/>
        <end position="83"/>
    </location>
</feature>
<dbReference type="AlphaFoldDB" id="A0A0V0QHY2"/>
<evidence type="ECO:0000313" key="3">
    <source>
        <dbReference type="EMBL" id="KRX01738.1"/>
    </source>
</evidence>